<feature type="region of interest" description="Disordered" evidence="11">
    <location>
        <begin position="118"/>
        <end position="137"/>
    </location>
</feature>
<dbReference type="STRING" id="698492.A0A0E9NF20"/>
<gene>
    <name evidence="13" type="ORF">G7K_2185-t1</name>
</gene>
<evidence type="ECO:0000313" key="13">
    <source>
        <dbReference type="EMBL" id="GAO47995.1"/>
    </source>
</evidence>
<keyword evidence="10" id="KW-0636">Prenylation</keyword>
<evidence type="ECO:0000259" key="12">
    <source>
        <dbReference type="SMART" id="SM01224"/>
    </source>
</evidence>
<evidence type="ECO:0000256" key="5">
    <source>
        <dbReference type="ARBA" id="ARBA00022481"/>
    </source>
</evidence>
<dbReference type="FunFam" id="4.10.260.10:FF:000003">
    <property type="entry name" value="G-protein complex gamma subunit Ste18/GpgA"/>
    <property type="match status" value="1"/>
</dbReference>
<evidence type="ECO:0000256" key="9">
    <source>
        <dbReference type="ARBA" id="ARBA00023288"/>
    </source>
</evidence>
<keyword evidence="8" id="KW-0807">Transducer</keyword>
<dbReference type="InterPro" id="IPR015898">
    <property type="entry name" value="G-protein_gamma-like_dom"/>
</dbReference>
<dbReference type="GO" id="GO:0007186">
    <property type="term" value="P:G protein-coupled receptor signaling pathway"/>
    <property type="evidence" value="ECO:0007669"/>
    <property type="project" value="InterPro"/>
</dbReference>
<dbReference type="GO" id="GO:0000750">
    <property type="term" value="P:pheromone-dependent signal transduction involved in conjugation with cellular fusion"/>
    <property type="evidence" value="ECO:0007669"/>
    <property type="project" value="InterPro"/>
</dbReference>
<keyword evidence="6" id="KW-0472">Membrane</keyword>
<protein>
    <recommendedName>
        <fullName evidence="4">Guanine nucleotide-binding protein subunit gamma</fullName>
    </recommendedName>
</protein>
<dbReference type="Proteomes" id="UP000033140">
    <property type="component" value="Unassembled WGS sequence"/>
</dbReference>
<evidence type="ECO:0000256" key="10">
    <source>
        <dbReference type="ARBA" id="ARBA00023289"/>
    </source>
</evidence>
<comment type="subunit">
    <text evidence="3">G proteins are composed of 3 units, alpha, beta and gamma.</text>
</comment>
<keyword evidence="9" id="KW-0449">Lipoprotein</keyword>
<dbReference type="SUPFAM" id="SSF48670">
    <property type="entry name" value="Transducin (heterotrimeric G protein), gamma chain"/>
    <property type="match status" value="1"/>
</dbReference>
<dbReference type="AlphaFoldDB" id="A0A0E9NF20"/>
<dbReference type="Gene3D" id="4.10.260.10">
    <property type="entry name" value="Transducin (heterotrimeric G protein), gamma chain"/>
    <property type="match status" value="1"/>
</dbReference>
<accession>A0A0E9NF20</accession>
<reference evidence="13 14" key="3">
    <citation type="journal article" date="2015" name="Genome Announc.">
        <title>Draft Genome Sequence of the Archiascomycetous Yeast Saitoella complicata.</title>
        <authorList>
            <person name="Yamauchi K."/>
            <person name="Kondo S."/>
            <person name="Hamamoto M."/>
            <person name="Takahashi Y."/>
            <person name="Ogura Y."/>
            <person name="Hayashi T."/>
            <person name="Nishida H."/>
        </authorList>
    </citation>
    <scope>NUCLEOTIDE SEQUENCE [LARGE SCALE GENOMIC DNA]</scope>
    <source>
        <strain evidence="13 14">NRRL Y-17804</strain>
    </source>
</reference>
<dbReference type="EMBL" id="BACD03000012">
    <property type="protein sequence ID" value="GAO47995.1"/>
    <property type="molecule type" value="Genomic_DNA"/>
</dbReference>
<dbReference type="PANTHER" id="PTHR28189">
    <property type="entry name" value="GUANINE NUCLEOTIDE-BINDING PROTEIN SUBUNIT GAMMA"/>
    <property type="match status" value="1"/>
</dbReference>
<keyword evidence="5" id="KW-0488">Methylation</keyword>
<comment type="similarity">
    <text evidence="2">Belongs to the G protein gamma family.</text>
</comment>
<evidence type="ECO:0000256" key="4">
    <source>
        <dbReference type="ARBA" id="ARBA00016111"/>
    </source>
</evidence>
<dbReference type="PANTHER" id="PTHR28189:SF1">
    <property type="entry name" value="GUANINE NUCLEOTIDE-BINDING PROTEIN SUBUNIT GAMMA"/>
    <property type="match status" value="1"/>
</dbReference>
<keyword evidence="7" id="KW-0564">Palmitate</keyword>
<reference evidence="13 14" key="2">
    <citation type="journal article" date="2014" name="J. Gen. Appl. Microbiol.">
        <title>The early diverging ascomycetous budding yeast Saitoella complicata has three histone deacetylases belonging to the Clr6, Hos2, and Rpd3 lineages.</title>
        <authorList>
            <person name="Nishida H."/>
            <person name="Matsumoto T."/>
            <person name="Kondo S."/>
            <person name="Hamamoto M."/>
            <person name="Yoshikawa H."/>
        </authorList>
    </citation>
    <scope>NUCLEOTIDE SEQUENCE [LARGE SCALE GENOMIC DNA]</scope>
    <source>
        <strain evidence="13 14">NRRL Y-17804</strain>
    </source>
</reference>
<keyword evidence="14" id="KW-1185">Reference proteome</keyword>
<dbReference type="InterPro" id="IPR041848">
    <property type="entry name" value="Ste18_fungal"/>
</dbReference>
<sequence>MFPVVLFLSFKVQPAGLCSANRYTDSFSEQAFIPEKLLVQTQKMALTNSTGPSAKPAGAPKQSMSELKLKRLNELNARLREDLDRPRIKASEACESLIQYTKTTKDYMVPSVWGPVDKRDDPYAPQGGGDGGCCVIS</sequence>
<evidence type="ECO:0000256" key="7">
    <source>
        <dbReference type="ARBA" id="ARBA00023139"/>
    </source>
</evidence>
<dbReference type="Pfam" id="PF00631">
    <property type="entry name" value="G-gamma"/>
    <property type="match status" value="1"/>
</dbReference>
<name>A0A0E9NF20_SAICN</name>
<evidence type="ECO:0000313" key="14">
    <source>
        <dbReference type="Proteomes" id="UP000033140"/>
    </source>
</evidence>
<proteinExistence type="inferred from homology"/>
<feature type="compositionally biased region" description="Gly residues" evidence="11">
    <location>
        <begin position="126"/>
        <end position="137"/>
    </location>
</feature>
<organism evidence="13 14">
    <name type="scientific">Saitoella complicata (strain BCRC 22490 / CBS 7301 / JCM 7358 / NBRC 10748 / NRRL Y-17804)</name>
    <dbReference type="NCBI Taxonomy" id="698492"/>
    <lineage>
        <taxon>Eukaryota</taxon>
        <taxon>Fungi</taxon>
        <taxon>Dikarya</taxon>
        <taxon>Ascomycota</taxon>
        <taxon>Taphrinomycotina</taxon>
        <taxon>Taphrinomycotina incertae sedis</taxon>
        <taxon>Saitoella</taxon>
    </lineage>
</organism>
<evidence type="ECO:0000256" key="6">
    <source>
        <dbReference type="ARBA" id="ARBA00023136"/>
    </source>
</evidence>
<dbReference type="SMART" id="SM01224">
    <property type="entry name" value="G_gamma"/>
    <property type="match status" value="1"/>
</dbReference>
<evidence type="ECO:0000256" key="11">
    <source>
        <dbReference type="SAM" id="MobiDB-lite"/>
    </source>
</evidence>
<dbReference type="OMA" id="WGRIPRD"/>
<comment type="subcellular location">
    <subcellularLocation>
        <location evidence="1">Membrane</location>
        <topology evidence="1">Peripheral membrane protein</topology>
    </subcellularLocation>
</comment>
<evidence type="ECO:0000256" key="2">
    <source>
        <dbReference type="ARBA" id="ARBA00007431"/>
    </source>
</evidence>
<dbReference type="GO" id="GO:0031681">
    <property type="term" value="F:G-protein beta-subunit binding"/>
    <property type="evidence" value="ECO:0007669"/>
    <property type="project" value="InterPro"/>
</dbReference>
<comment type="caution">
    <text evidence="13">The sequence shown here is derived from an EMBL/GenBank/DDBJ whole genome shotgun (WGS) entry which is preliminary data.</text>
</comment>
<evidence type="ECO:0000256" key="3">
    <source>
        <dbReference type="ARBA" id="ARBA00011581"/>
    </source>
</evidence>
<reference evidence="13 14" key="1">
    <citation type="journal article" date="2011" name="J. Gen. Appl. Microbiol.">
        <title>Draft genome sequencing of the enigmatic yeast Saitoella complicata.</title>
        <authorList>
            <person name="Nishida H."/>
            <person name="Hamamoto M."/>
            <person name="Sugiyama J."/>
        </authorList>
    </citation>
    <scope>NUCLEOTIDE SEQUENCE [LARGE SCALE GENOMIC DNA]</scope>
    <source>
        <strain evidence="13 14">NRRL Y-17804</strain>
    </source>
</reference>
<dbReference type="GO" id="GO:0005834">
    <property type="term" value="C:heterotrimeric G-protein complex"/>
    <property type="evidence" value="ECO:0007669"/>
    <property type="project" value="TreeGrafter"/>
</dbReference>
<feature type="domain" description="G protein gamma" evidence="12">
    <location>
        <begin position="65"/>
        <end position="137"/>
    </location>
</feature>
<evidence type="ECO:0000256" key="1">
    <source>
        <dbReference type="ARBA" id="ARBA00004170"/>
    </source>
</evidence>
<evidence type="ECO:0000256" key="8">
    <source>
        <dbReference type="ARBA" id="ARBA00023224"/>
    </source>
</evidence>
<dbReference type="InterPro" id="IPR036284">
    <property type="entry name" value="GGL_sf"/>
</dbReference>